<gene>
    <name evidence="1" type="ORF">ACH5RR_041088</name>
</gene>
<sequence length="103" mass="11576">MAASSSLPTPAGTELSLPRSEVESQLSSLVYDLSKRVQVAMEDMLKMITEIDHNSADIMDEMKNCKDFALERKRILEEEKVHFQKAAYAVINMLNNQGISETL</sequence>
<dbReference type="EMBL" id="JBJUIK010000017">
    <property type="protein sequence ID" value="KAL3498356.1"/>
    <property type="molecule type" value="Genomic_DNA"/>
</dbReference>
<dbReference type="PANTHER" id="PTHR36800:SF1">
    <property type="entry name" value="POLYAMINE-MODULATED FACTOR 1-BINDING PROTEIN"/>
    <property type="match status" value="1"/>
</dbReference>
<comment type="caution">
    <text evidence="1">The sequence shown here is derived from an EMBL/GenBank/DDBJ whole genome shotgun (WGS) entry which is preliminary data.</text>
</comment>
<dbReference type="PANTHER" id="PTHR36800">
    <property type="entry name" value="POLYAMINE-MODULATED FACTOR 1-BINDING PROTEIN"/>
    <property type="match status" value="1"/>
</dbReference>
<protein>
    <submittedName>
        <fullName evidence="1">Uncharacterized protein</fullName>
    </submittedName>
</protein>
<reference evidence="1 2" key="1">
    <citation type="submission" date="2024-11" db="EMBL/GenBank/DDBJ databases">
        <title>A near-complete genome assembly of Cinchona calisaya.</title>
        <authorList>
            <person name="Lian D.C."/>
            <person name="Zhao X.W."/>
            <person name="Wei L."/>
        </authorList>
    </citation>
    <scope>NUCLEOTIDE SEQUENCE [LARGE SCALE GENOMIC DNA]</scope>
    <source>
        <tissue evidence="1">Nenye</tissue>
    </source>
</reference>
<organism evidence="1 2">
    <name type="scientific">Cinchona calisaya</name>
    <dbReference type="NCBI Taxonomy" id="153742"/>
    <lineage>
        <taxon>Eukaryota</taxon>
        <taxon>Viridiplantae</taxon>
        <taxon>Streptophyta</taxon>
        <taxon>Embryophyta</taxon>
        <taxon>Tracheophyta</taxon>
        <taxon>Spermatophyta</taxon>
        <taxon>Magnoliopsida</taxon>
        <taxon>eudicotyledons</taxon>
        <taxon>Gunneridae</taxon>
        <taxon>Pentapetalae</taxon>
        <taxon>asterids</taxon>
        <taxon>lamiids</taxon>
        <taxon>Gentianales</taxon>
        <taxon>Rubiaceae</taxon>
        <taxon>Cinchonoideae</taxon>
        <taxon>Cinchoneae</taxon>
        <taxon>Cinchona</taxon>
    </lineage>
</organism>
<dbReference type="Proteomes" id="UP001630127">
    <property type="component" value="Unassembled WGS sequence"/>
</dbReference>
<accession>A0ABD2XV55</accession>
<evidence type="ECO:0000313" key="1">
    <source>
        <dbReference type="EMBL" id="KAL3498356.1"/>
    </source>
</evidence>
<evidence type="ECO:0000313" key="2">
    <source>
        <dbReference type="Proteomes" id="UP001630127"/>
    </source>
</evidence>
<keyword evidence="2" id="KW-1185">Reference proteome</keyword>
<proteinExistence type="predicted"/>
<name>A0ABD2XV55_9GENT</name>
<dbReference type="AlphaFoldDB" id="A0ABD2XV55"/>